<comment type="caution">
    <text evidence="3">The sequence shown here is derived from an EMBL/GenBank/DDBJ whole genome shotgun (WGS) entry which is preliminary data.</text>
</comment>
<evidence type="ECO:0000256" key="1">
    <source>
        <dbReference type="SAM" id="MobiDB-lite"/>
    </source>
</evidence>
<dbReference type="Proteomes" id="UP000590542">
    <property type="component" value="Unassembled WGS sequence"/>
</dbReference>
<reference evidence="3 4" key="1">
    <citation type="journal article" date="2020" name="Biotechnol. Biofuels">
        <title>New insights from the biogas microbiome by comprehensive genome-resolved metagenomics of nearly 1600 species originating from multiple anaerobic digesters.</title>
        <authorList>
            <person name="Campanaro S."/>
            <person name="Treu L."/>
            <person name="Rodriguez-R L.M."/>
            <person name="Kovalovszki A."/>
            <person name="Ziels R.M."/>
            <person name="Maus I."/>
            <person name="Zhu X."/>
            <person name="Kougias P.G."/>
            <person name="Basile A."/>
            <person name="Luo G."/>
            <person name="Schluter A."/>
            <person name="Konstantinidis K.T."/>
            <person name="Angelidaki I."/>
        </authorList>
    </citation>
    <scope>NUCLEOTIDE SEQUENCE [LARGE SCALE GENOMIC DNA]</scope>
    <source>
        <strain evidence="3">AS27yjCOA_202</strain>
    </source>
</reference>
<organism evidence="3 4">
    <name type="scientific">candidate division WWE3 bacterium</name>
    <dbReference type="NCBI Taxonomy" id="2053526"/>
    <lineage>
        <taxon>Bacteria</taxon>
        <taxon>Katanobacteria</taxon>
    </lineage>
</organism>
<proteinExistence type="predicted"/>
<dbReference type="EMBL" id="JAAZNV010000012">
    <property type="protein sequence ID" value="NMB91865.1"/>
    <property type="molecule type" value="Genomic_DNA"/>
</dbReference>
<keyword evidence="2" id="KW-1133">Transmembrane helix</keyword>
<name>A0A7X9HT52_UNCKA</name>
<gene>
    <name evidence="3" type="ORF">GYA37_03405</name>
</gene>
<feature type="non-terminal residue" evidence="3">
    <location>
        <position position="114"/>
    </location>
</feature>
<evidence type="ECO:0000313" key="3">
    <source>
        <dbReference type="EMBL" id="NMB91865.1"/>
    </source>
</evidence>
<protein>
    <submittedName>
        <fullName evidence="3">Uncharacterized protein</fullName>
    </submittedName>
</protein>
<evidence type="ECO:0000313" key="4">
    <source>
        <dbReference type="Proteomes" id="UP000590542"/>
    </source>
</evidence>
<feature type="transmembrane region" description="Helical" evidence="2">
    <location>
        <begin position="6"/>
        <end position="25"/>
    </location>
</feature>
<evidence type="ECO:0000256" key="2">
    <source>
        <dbReference type="SAM" id="Phobius"/>
    </source>
</evidence>
<sequence>MSKKNGYIGILNLIKASLVFLSLVFTSSLLKTNISNDVLGSRISMVPGGTGGGGATIPKPKVPKPKPKPSTPSCVAKGGNCSGKTCCSPYVCVRTPYGSFCGNEVNECTAGSKK</sequence>
<keyword evidence="2" id="KW-0472">Membrane</keyword>
<feature type="region of interest" description="Disordered" evidence="1">
    <location>
        <begin position="48"/>
        <end position="71"/>
    </location>
</feature>
<accession>A0A7X9HT52</accession>
<dbReference type="AlphaFoldDB" id="A0A7X9HT52"/>
<keyword evidence="2" id="KW-0812">Transmembrane</keyword>